<accession>A0A1I3APC4</accession>
<evidence type="ECO:0000313" key="7">
    <source>
        <dbReference type="Proteomes" id="UP000199666"/>
    </source>
</evidence>
<keyword evidence="4" id="KW-0676">Redox-active center</keyword>
<dbReference type="InterPro" id="IPR013766">
    <property type="entry name" value="Thioredoxin_domain"/>
</dbReference>
<proteinExistence type="predicted"/>
<gene>
    <name evidence="6" type="ORF">SAMN04489864_1187</name>
</gene>
<dbReference type="PROSITE" id="PS51352">
    <property type="entry name" value="THIOREDOXIN_2"/>
    <property type="match status" value="1"/>
</dbReference>
<dbReference type="InterPro" id="IPR050553">
    <property type="entry name" value="Thioredoxin_ResA/DsbE_sf"/>
</dbReference>
<protein>
    <submittedName>
        <fullName evidence="6">AhpC/TSA family protein</fullName>
    </submittedName>
</protein>
<evidence type="ECO:0000256" key="1">
    <source>
        <dbReference type="ARBA" id="ARBA00004196"/>
    </source>
</evidence>
<dbReference type="CDD" id="cd02966">
    <property type="entry name" value="TlpA_like_family"/>
    <property type="match status" value="1"/>
</dbReference>
<dbReference type="GO" id="GO:0030313">
    <property type="term" value="C:cell envelope"/>
    <property type="evidence" value="ECO:0007669"/>
    <property type="project" value="UniProtKB-SubCell"/>
</dbReference>
<dbReference type="Gene3D" id="3.40.30.10">
    <property type="entry name" value="Glutaredoxin"/>
    <property type="match status" value="1"/>
</dbReference>
<keyword evidence="7" id="KW-1185">Reference proteome</keyword>
<dbReference type="GO" id="GO:0017004">
    <property type="term" value="P:cytochrome complex assembly"/>
    <property type="evidence" value="ECO:0007669"/>
    <property type="project" value="UniProtKB-KW"/>
</dbReference>
<dbReference type="PANTHER" id="PTHR42852:SF6">
    <property type="entry name" value="THIOL:DISULFIDE INTERCHANGE PROTEIN DSBE"/>
    <property type="match status" value="1"/>
</dbReference>
<evidence type="ECO:0000256" key="3">
    <source>
        <dbReference type="ARBA" id="ARBA00023157"/>
    </source>
</evidence>
<dbReference type="Proteomes" id="UP000199666">
    <property type="component" value="Unassembled WGS sequence"/>
</dbReference>
<evidence type="ECO:0000256" key="2">
    <source>
        <dbReference type="ARBA" id="ARBA00022748"/>
    </source>
</evidence>
<dbReference type="AlphaFoldDB" id="A0A1I3APC4"/>
<dbReference type="PANTHER" id="PTHR42852">
    <property type="entry name" value="THIOL:DISULFIDE INTERCHANGE PROTEIN DSBE"/>
    <property type="match status" value="1"/>
</dbReference>
<evidence type="ECO:0000259" key="5">
    <source>
        <dbReference type="PROSITE" id="PS51352"/>
    </source>
</evidence>
<keyword evidence="2" id="KW-0201">Cytochrome c-type biogenesis</keyword>
<name>A0A1I3APC4_9SPHI</name>
<dbReference type="GO" id="GO:0016491">
    <property type="term" value="F:oxidoreductase activity"/>
    <property type="evidence" value="ECO:0007669"/>
    <property type="project" value="InterPro"/>
</dbReference>
<dbReference type="GO" id="GO:0016209">
    <property type="term" value="F:antioxidant activity"/>
    <property type="evidence" value="ECO:0007669"/>
    <property type="project" value="InterPro"/>
</dbReference>
<sequence length="543" mass="62213">MKKIFKLSLPMLVIISNVSVGISQVNVDDRQSVENAKIVGQLHGLEGDTLTLSYWVNALGLDETSSYKRAFAPVEQKIIVAKDGSFSVRIPVYKKLQYFSLKSNRQKTIWKEEYFFRKGKMDDISTSASVPVLNWSYFILEPGDDIKVVLQHGQMSFSGTGAEKIKYLNEFKYSQNRPKSFQSFRGDSLSTIKRISYYDDLQQFGINILKKYHGRISPMAYQVLQADIIGHCQYYRYSSASLFNSYKDPTIRRIYLNIYKEQVKAKALPLLEQLSTEVLGLSKSYPLFWQQRFKVEQSYLLYNAHGDGVETQQASKNDLFEAVLNLKKGLLKDKLIVMNCSDMLKVFGQVQVEERLATALTELQDPTMYAVVKRFRDDFSKGQLTYDFTMEDVEGNHVRLSDFRGKVVFVDIWFTGCGGCVSVAKAMRDKVEPHFEGKDDVVFLSISIDKDKRMWKNSITKDAKRDPKLSYQRPGAHYSGDKTIYLRTLNGSDDPFIKKYVTNAYPTLMLIDREGKVFAFSAQRPDGGKAKLLIDQINDVRKL</sequence>
<dbReference type="SUPFAM" id="SSF52833">
    <property type="entry name" value="Thioredoxin-like"/>
    <property type="match status" value="1"/>
</dbReference>
<organism evidence="6 7">
    <name type="scientific">Pedobacter insulae</name>
    <dbReference type="NCBI Taxonomy" id="414048"/>
    <lineage>
        <taxon>Bacteria</taxon>
        <taxon>Pseudomonadati</taxon>
        <taxon>Bacteroidota</taxon>
        <taxon>Sphingobacteriia</taxon>
        <taxon>Sphingobacteriales</taxon>
        <taxon>Sphingobacteriaceae</taxon>
        <taxon>Pedobacter</taxon>
    </lineage>
</organism>
<evidence type="ECO:0000256" key="4">
    <source>
        <dbReference type="ARBA" id="ARBA00023284"/>
    </source>
</evidence>
<dbReference type="RefSeq" id="WP_177217177.1">
    <property type="nucleotide sequence ID" value="NZ_FOPP01000018.1"/>
</dbReference>
<dbReference type="EMBL" id="FOPP01000018">
    <property type="protein sequence ID" value="SFH51830.1"/>
    <property type="molecule type" value="Genomic_DNA"/>
</dbReference>
<dbReference type="InterPro" id="IPR000866">
    <property type="entry name" value="AhpC/TSA"/>
</dbReference>
<feature type="domain" description="Thioredoxin" evidence="5">
    <location>
        <begin position="379"/>
        <end position="542"/>
    </location>
</feature>
<keyword evidence="3" id="KW-1015">Disulfide bond</keyword>
<dbReference type="InterPro" id="IPR036249">
    <property type="entry name" value="Thioredoxin-like_sf"/>
</dbReference>
<comment type="subcellular location">
    <subcellularLocation>
        <location evidence="1">Cell envelope</location>
    </subcellularLocation>
</comment>
<dbReference type="STRING" id="414048.SAMN04489864_1187"/>
<reference evidence="6 7" key="1">
    <citation type="submission" date="2016-10" db="EMBL/GenBank/DDBJ databases">
        <authorList>
            <person name="de Groot N.N."/>
        </authorList>
    </citation>
    <scope>NUCLEOTIDE SEQUENCE [LARGE SCALE GENOMIC DNA]</scope>
    <source>
        <strain evidence="6 7">DSM 18684</strain>
    </source>
</reference>
<dbReference type="Pfam" id="PF00578">
    <property type="entry name" value="AhpC-TSA"/>
    <property type="match status" value="1"/>
</dbReference>
<evidence type="ECO:0000313" key="6">
    <source>
        <dbReference type="EMBL" id="SFH51830.1"/>
    </source>
</evidence>